<sequence length="199" mass="24068">MLNYIAVLECPDDYIYIGDVRKLDTEDHRPLMFRGIYCVQSNYAYMKIRDVSHNLIDTHFYKEKWTYSGWDHTDLVERQIANRYWYDRKDNVTWGSGKEWYKVIPQDSKKREFLFRACKNYKWMSEATDRYCFSSNPASHLKPEQAIDRPLCHHGYPCEVRLSKQNQIYFDCPVKYIWPTLLPDVYHGIPCDFEEPYEK</sequence>
<protein>
    <recommendedName>
        <fullName evidence="2">GIY-YIG domain-containing protein</fullName>
    </recommendedName>
</protein>
<proteinExistence type="predicted"/>
<dbReference type="EMBL" id="MN740760">
    <property type="protein sequence ID" value="QHS81857.1"/>
    <property type="molecule type" value="Genomic_DNA"/>
</dbReference>
<name>A0A6C0APV1_9ZZZZ</name>
<accession>A0A6C0APV1</accession>
<evidence type="ECO:0000313" key="1">
    <source>
        <dbReference type="EMBL" id="QHS81857.1"/>
    </source>
</evidence>
<organism evidence="1">
    <name type="scientific">viral metagenome</name>
    <dbReference type="NCBI Taxonomy" id="1070528"/>
    <lineage>
        <taxon>unclassified sequences</taxon>
        <taxon>metagenomes</taxon>
        <taxon>organismal metagenomes</taxon>
    </lineage>
</organism>
<reference evidence="1" key="1">
    <citation type="journal article" date="2020" name="Nature">
        <title>Giant virus diversity and host interactions through global metagenomics.</title>
        <authorList>
            <person name="Schulz F."/>
            <person name="Roux S."/>
            <person name="Paez-Espino D."/>
            <person name="Jungbluth S."/>
            <person name="Walsh D.A."/>
            <person name="Denef V.J."/>
            <person name="McMahon K.D."/>
            <person name="Konstantinidis K.T."/>
            <person name="Eloe-Fadrosh E.A."/>
            <person name="Kyrpides N.C."/>
            <person name="Woyke T."/>
        </authorList>
    </citation>
    <scope>NUCLEOTIDE SEQUENCE</scope>
    <source>
        <strain evidence="1">GVMAG-S-1101164-72</strain>
    </source>
</reference>
<dbReference type="AlphaFoldDB" id="A0A6C0APV1"/>
<evidence type="ECO:0008006" key="2">
    <source>
        <dbReference type="Google" id="ProtNLM"/>
    </source>
</evidence>